<dbReference type="AlphaFoldDB" id="A0A4Y7QKE7"/>
<dbReference type="GO" id="GO:0008835">
    <property type="term" value="F:diaminohydroxyphosphoribosylaminopyrimidine deaminase activity"/>
    <property type="evidence" value="ECO:0007669"/>
    <property type="project" value="TreeGrafter"/>
</dbReference>
<accession>A0A4Y7QKE7</accession>
<name>A0A4Y7QKE7_9AGAM</name>
<dbReference type="PROSITE" id="PS51747">
    <property type="entry name" value="CYT_DCMP_DEAMINASES_2"/>
    <property type="match status" value="1"/>
</dbReference>
<reference evidence="2 3" key="1">
    <citation type="submission" date="2018-06" db="EMBL/GenBank/DDBJ databases">
        <title>A transcriptomic atlas of mushroom development highlights an independent origin of complex multicellularity.</title>
        <authorList>
            <consortium name="DOE Joint Genome Institute"/>
            <person name="Krizsan K."/>
            <person name="Almasi E."/>
            <person name="Merenyi Z."/>
            <person name="Sahu N."/>
            <person name="Viragh M."/>
            <person name="Koszo T."/>
            <person name="Mondo S."/>
            <person name="Kiss B."/>
            <person name="Balint B."/>
            <person name="Kues U."/>
            <person name="Barry K."/>
            <person name="Hegedus J.C."/>
            <person name="Henrissat B."/>
            <person name="Johnson J."/>
            <person name="Lipzen A."/>
            <person name="Ohm R."/>
            <person name="Nagy I."/>
            <person name="Pangilinan J."/>
            <person name="Yan J."/>
            <person name="Xiong Y."/>
            <person name="Grigoriev I.V."/>
            <person name="Hibbett D.S."/>
            <person name="Nagy L.G."/>
        </authorList>
    </citation>
    <scope>NUCLEOTIDE SEQUENCE [LARGE SCALE GENOMIC DNA]</scope>
    <source>
        <strain evidence="2 3">SZMC22713</strain>
    </source>
</reference>
<dbReference type="STRING" id="50990.A0A4Y7QKE7"/>
<dbReference type="InterPro" id="IPR016193">
    <property type="entry name" value="Cytidine_deaminase-like"/>
</dbReference>
<evidence type="ECO:0000313" key="3">
    <source>
        <dbReference type="Proteomes" id="UP000294933"/>
    </source>
</evidence>
<feature type="domain" description="CMP/dCMP-type deaminase" evidence="1">
    <location>
        <begin position="8"/>
        <end position="160"/>
    </location>
</feature>
<dbReference type="PANTHER" id="PTHR11079">
    <property type="entry name" value="CYTOSINE DEAMINASE FAMILY MEMBER"/>
    <property type="match status" value="1"/>
</dbReference>
<dbReference type="GO" id="GO:0006139">
    <property type="term" value="P:nucleobase-containing compound metabolic process"/>
    <property type="evidence" value="ECO:0007669"/>
    <property type="project" value="UniProtKB-ARBA"/>
</dbReference>
<dbReference type="SUPFAM" id="SSF53927">
    <property type="entry name" value="Cytidine deaminase-like"/>
    <property type="match status" value="1"/>
</dbReference>
<dbReference type="EMBL" id="ML170159">
    <property type="protein sequence ID" value="TDL27309.1"/>
    <property type="molecule type" value="Genomic_DNA"/>
</dbReference>
<sequence length="181" mass="19740">MSDLDQKDFHLEMMRLALTEARKSTPSPSAFCVGCVLIARWPDESSSSFVLSSGFSRELPGNTHAEANALTKAKELSRDHLSHLTSSSSLDHTPAAEELFRMTDVYTTMEPCSVRTSGLPPCSEALIGAGVRRCFIGVREPDDFVNCEGARKLQDAGIDVVWLSGMEEACLRVARATDLSE</sequence>
<keyword evidence="3" id="KW-1185">Reference proteome</keyword>
<protein>
    <submittedName>
        <fullName evidence="2">Cytidine deaminase-like protein</fullName>
    </submittedName>
</protein>
<evidence type="ECO:0000259" key="1">
    <source>
        <dbReference type="PROSITE" id="PS51747"/>
    </source>
</evidence>
<gene>
    <name evidence="2" type="ORF">BD410DRAFT_782398</name>
</gene>
<dbReference type="VEuPathDB" id="FungiDB:BD410DRAFT_782398"/>
<dbReference type="InterPro" id="IPR002125">
    <property type="entry name" value="CMP_dCMP_dom"/>
</dbReference>
<dbReference type="Pfam" id="PF18785">
    <property type="entry name" value="Inv-AAD"/>
    <property type="match status" value="1"/>
</dbReference>
<dbReference type="Proteomes" id="UP000294933">
    <property type="component" value="Unassembled WGS sequence"/>
</dbReference>
<organism evidence="2 3">
    <name type="scientific">Rickenella mellea</name>
    <dbReference type="NCBI Taxonomy" id="50990"/>
    <lineage>
        <taxon>Eukaryota</taxon>
        <taxon>Fungi</taxon>
        <taxon>Dikarya</taxon>
        <taxon>Basidiomycota</taxon>
        <taxon>Agaricomycotina</taxon>
        <taxon>Agaricomycetes</taxon>
        <taxon>Hymenochaetales</taxon>
        <taxon>Rickenellaceae</taxon>
        <taxon>Rickenella</taxon>
    </lineage>
</organism>
<evidence type="ECO:0000313" key="2">
    <source>
        <dbReference type="EMBL" id="TDL27309.1"/>
    </source>
</evidence>
<proteinExistence type="predicted"/>
<dbReference type="Gene3D" id="3.40.140.10">
    <property type="entry name" value="Cytidine Deaminase, domain 2"/>
    <property type="match status" value="1"/>
</dbReference>
<dbReference type="OrthoDB" id="252265at2759"/>
<dbReference type="PANTHER" id="PTHR11079:SF162">
    <property type="entry name" value="RIBOFLAVIN BIOSYNTHESIS PROTEIN PYRD, CHLOROPLASTIC"/>
    <property type="match status" value="1"/>
</dbReference>